<reference evidence="1" key="1">
    <citation type="submission" date="2021-01" db="EMBL/GenBank/DDBJ databases">
        <title>Chromosome-level genome assembly of a human fungal pathogen reveals clustering of transcriptionally co-regulated genes.</title>
        <authorList>
            <person name="Voorhies M."/>
            <person name="Cohen S."/>
            <person name="Shea T.P."/>
            <person name="Petrus S."/>
            <person name="Munoz J.F."/>
            <person name="Poplawski S."/>
            <person name="Goldman W.E."/>
            <person name="Michael T."/>
            <person name="Cuomo C.A."/>
            <person name="Sil A."/>
            <person name="Beyhan S."/>
        </authorList>
    </citation>
    <scope>NUCLEOTIDE SEQUENCE</scope>
    <source>
        <strain evidence="1">WU24</strain>
    </source>
</reference>
<dbReference type="AlphaFoldDB" id="A0A8A1LY93"/>
<dbReference type="Proteomes" id="UP000663671">
    <property type="component" value="Chromosome 2"/>
</dbReference>
<organism evidence="1 2">
    <name type="scientific">Ajellomyces capsulatus</name>
    <name type="common">Darling's disease fungus</name>
    <name type="synonym">Histoplasma capsulatum</name>
    <dbReference type="NCBI Taxonomy" id="5037"/>
    <lineage>
        <taxon>Eukaryota</taxon>
        <taxon>Fungi</taxon>
        <taxon>Dikarya</taxon>
        <taxon>Ascomycota</taxon>
        <taxon>Pezizomycotina</taxon>
        <taxon>Eurotiomycetes</taxon>
        <taxon>Eurotiomycetidae</taxon>
        <taxon>Onygenales</taxon>
        <taxon>Ajellomycetaceae</taxon>
        <taxon>Histoplasma</taxon>
    </lineage>
</organism>
<dbReference type="Gene3D" id="3.30.460.40">
    <property type="match status" value="1"/>
</dbReference>
<dbReference type="OrthoDB" id="4175694at2759"/>
<feature type="non-terminal residue" evidence="1">
    <location>
        <position position="287"/>
    </location>
</feature>
<sequence length="287" mass="32022">MDGYNKPSLAKSDWAPGEILDNAGNRFLPNGAGDWMTSIIIVPAKFWHLDLSRDAWTIIDIVADRYSAKGLNTTITDYFECHYVFLLSFVKDIIAYLPDEDQFFVELFVRAIMGHVRQKVCFQRQQIRAGIVTPEEVRALIPRRDLKLAAIKQKYRDRADSMPQEGHDIEHPKGIEPVMSNKTGNIRACIQAVEKCLGDRSVLIGGAAMQLLGSNRTTNDIDILVSTRENISSLQGFSNIGGELHFGDGETVTLDILTTAVETVTLENLGPNLLSMGRIRVPNLDYV</sequence>
<proteinExistence type="predicted"/>
<gene>
    <name evidence="1" type="ORF">I7I51_08578</name>
</gene>
<dbReference type="EMBL" id="CP069109">
    <property type="protein sequence ID" value="QSS59146.1"/>
    <property type="molecule type" value="Genomic_DNA"/>
</dbReference>
<evidence type="ECO:0000313" key="2">
    <source>
        <dbReference type="Proteomes" id="UP000663671"/>
    </source>
</evidence>
<name>A0A8A1LY93_AJECA</name>
<dbReference type="VEuPathDB" id="FungiDB:I7I51_08578"/>
<dbReference type="SUPFAM" id="SSF81301">
    <property type="entry name" value="Nucleotidyltransferase"/>
    <property type="match status" value="1"/>
</dbReference>
<accession>A0A8A1LY93</accession>
<dbReference type="InterPro" id="IPR043519">
    <property type="entry name" value="NT_sf"/>
</dbReference>
<evidence type="ECO:0000313" key="1">
    <source>
        <dbReference type="EMBL" id="QSS59146.1"/>
    </source>
</evidence>
<protein>
    <submittedName>
        <fullName evidence="1">Uncharacterized protein</fullName>
    </submittedName>
</protein>